<dbReference type="EMBL" id="BOMI01000037">
    <property type="protein sequence ID" value="GID73690.1"/>
    <property type="molecule type" value="Genomic_DNA"/>
</dbReference>
<accession>A0ABQ3Y130</accession>
<gene>
    <name evidence="2" type="ORF">Ade02nite_23310</name>
</gene>
<feature type="region of interest" description="Disordered" evidence="1">
    <location>
        <begin position="1"/>
        <end position="77"/>
    </location>
</feature>
<evidence type="ECO:0000313" key="3">
    <source>
        <dbReference type="Proteomes" id="UP000609879"/>
    </source>
</evidence>
<keyword evidence="3" id="KW-1185">Reference proteome</keyword>
<protein>
    <recommendedName>
        <fullName evidence="4">Fe/B12 periplasmic-binding domain-containing protein</fullName>
    </recommendedName>
</protein>
<organism evidence="2 3">
    <name type="scientific">Paractinoplanes deccanensis</name>
    <dbReference type="NCBI Taxonomy" id="113561"/>
    <lineage>
        <taxon>Bacteria</taxon>
        <taxon>Bacillati</taxon>
        <taxon>Actinomycetota</taxon>
        <taxon>Actinomycetes</taxon>
        <taxon>Micromonosporales</taxon>
        <taxon>Micromonosporaceae</taxon>
        <taxon>Paractinoplanes</taxon>
    </lineage>
</organism>
<evidence type="ECO:0000256" key="1">
    <source>
        <dbReference type="SAM" id="MobiDB-lite"/>
    </source>
</evidence>
<reference evidence="2 3" key="1">
    <citation type="submission" date="2021-01" db="EMBL/GenBank/DDBJ databases">
        <title>Whole genome shotgun sequence of Actinoplanes deccanensis NBRC 13994.</title>
        <authorList>
            <person name="Komaki H."/>
            <person name="Tamura T."/>
        </authorList>
    </citation>
    <scope>NUCLEOTIDE SEQUENCE [LARGE SCALE GENOMIC DNA]</scope>
    <source>
        <strain evidence="2 3">NBRC 13994</strain>
    </source>
</reference>
<sequence>MTTPPTHPAHDPAEPGSLRCPECGEPARAVAPSDWSMPAAMPRPAASHHDGTPLCPVPGPHGSQPADPITHPAAPPTDGLVHLVAGGNMVAVFSHADTAAMQRAVMEAAGLDTVTARITSEQWDTARPLILTDNPDLVITDVRRGTDGGPA</sequence>
<evidence type="ECO:0008006" key="4">
    <source>
        <dbReference type="Google" id="ProtNLM"/>
    </source>
</evidence>
<dbReference type="Proteomes" id="UP000609879">
    <property type="component" value="Unassembled WGS sequence"/>
</dbReference>
<evidence type="ECO:0000313" key="2">
    <source>
        <dbReference type="EMBL" id="GID73690.1"/>
    </source>
</evidence>
<proteinExistence type="predicted"/>
<name>A0ABQ3Y130_9ACTN</name>
<comment type="caution">
    <text evidence="2">The sequence shown here is derived from an EMBL/GenBank/DDBJ whole genome shotgun (WGS) entry which is preliminary data.</text>
</comment>